<name>A0A0F8AS66_LARCR</name>
<evidence type="ECO:0000313" key="4">
    <source>
        <dbReference type="EMBL" id="KKF09314.1"/>
    </source>
</evidence>
<feature type="signal peptide" evidence="2">
    <location>
        <begin position="1"/>
        <end position="20"/>
    </location>
</feature>
<dbReference type="InterPro" id="IPR013151">
    <property type="entry name" value="Immunoglobulin_dom"/>
</dbReference>
<dbReference type="Pfam" id="PF00047">
    <property type="entry name" value="ig"/>
    <property type="match status" value="1"/>
</dbReference>
<dbReference type="SUPFAM" id="SSF48726">
    <property type="entry name" value="Immunoglobulin"/>
    <property type="match status" value="1"/>
</dbReference>
<evidence type="ECO:0000256" key="2">
    <source>
        <dbReference type="SAM" id="SignalP"/>
    </source>
</evidence>
<keyword evidence="1" id="KW-0393">Immunoglobulin domain</keyword>
<feature type="chain" id="PRO_5002527023" description="Ig-like domain-containing protein" evidence="2">
    <location>
        <begin position="21"/>
        <end position="150"/>
    </location>
</feature>
<evidence type="ECO:0000259" key="3">
    <source>
        <dbReference type="PROSITE" id="PS50835"/>
    </source>
</evidence>
<gene>
    <name evidence="4" type="ORF">EH28_00613</name>
</gene>
<proteinExistence type="predicted"/>
<dbReference type="AlphaFoldDB" id="A0A0F8AS66"/>
<sequence length="150" mass="16725">MTRLVLSTVLLLVTFCASSAQEKDAVEVIYTQKTLNPARGSSVKLSCDARYDFKQCGLLHVAWFQNDQNAELTQPRKYHTTVNETISDQRMRRRQVVTEILNLTPEDSGAFQCRAECQLKDTAMGHLIIINVQGMRNITLAHGGSTKAGP</sequence>
<evidence type="ECO:0000256" key="1">
    <source>
        <dbReference type="ARBA" id="ARBA00023319"/>
    </source>
</evidence>
<protein>
    <recommendedName>
        <fullName evidence="3">Ig-like domain-containing protein</fullName>
    </recommendedName>
</protein>
<dbReference type="PROSITE" id="PS50835">
    <property type="entry name" value="IG_LIKE"/>
    <property type="match status" value="1"/>
</dbReference>
<organism evidence="4">
    <name type="scientific">Larimichthys crocea</name>
    <name type="common">Large yellow croaker</name>
    <name type="synonym">Pseudosciaena crocea</name>
    <dbReference type="NCBI Taxonomy" id="215358"/>
    <lineage>
        <taxon>Eukaryota</taxon>
        <taxon>Metazoa</taxon>
        <taxon>Chordata</taxon>
        <taxon>Craniata</taxon>
        <taxon>Vertebrata</taxon>
        <taxon>Euteleostomi</taxon>
        <taxon>Actinopterygii</taxon>
        <taxon>Neopterygii</taxon>
        <taxon>Teleostei</taxon>
        <taxon>Neoteleostei</taxon>
        <taxon>Acanthomorphata</taxon>
        <taxon>Eupercaria</taxon>
        <taxon>Sciaenidae</taxon>
        <taxon>Larimichthys</taxon>
    </lineage>
</organism>
<reference evidence="4" key="1">
    <citation type="journal article" date="2015" name="PLoS Genet.">
        <title>Genome Sequencing of the Perciform Fish Larimichthys crocea Provides Insights into Molecular and Genetic Mechanisms of Stress Adaptation.</title>
        <authorList>
            <person name="Ao J."/>
            <person name="Mu Y."/>
            <person name="Xiang L.X."/>
            <person name="Fan D."/>
            <person name="Feng M."/>
            <person name="Zhang S."/>
            <person name="Shi Q."/>
            <person name="Zhu L.Y."/>
            <person name="Li T."/>
            <person name="Ding Y."/>
            <person name="Nie L."/>
            <person name="Li Q."/>
            <person name="Dong W.R."/>
            <person name="Jiang L."/>
            <person name="Sun B."/>
            <person name="Zhang X."/>
            <person name="Li M."/>
            <person name="Zhang H.Q."/>
            <person name="Xie S."/>
            <person name="Zhu Y."/>
            <person name="Jiang X."/>
            <person name="Wang X."/>
            <person name="Mu P."/>
            <person name="Chen W."/>
            <person name="Yue Z."/>
            <person name="Wang Z."/>
            <person name="Wang J."/>
            <person name="Shao J.Z."/>
            <person name="Chen X."/>
        </authorList>
    </citation>
    <scope>NUCLEOTIDE SEQUENCE [LARGE SCALE GENOMIC DNA]</scope>
    <source>
        <strain evidence="4">SSNF</strain>
        <tissue evidence="4">Blood</tissue>
    </source>
</reference>
<dbReference type="EMBL" id="KQ043215">
    <property type="protein sequence ID" value="KKF09314.1"/>
    <property type="molecule type" value="Genomic_DNA"/>
</dbReference>
<accession>A0A0F8AS66</accession>
<dbReference type="InterPro" id="IPR036179">
    <property type="entry name" value="Ig-like_dom_sf"/>
</dbReference>
<keyword evidence="2" id="KW-0732">Signal</keyword>
<dbReference type="InterPro" id="IPR013783">
    <property type="entry name" value="Ig-like_fold"/>
</dbReference>
<dbReference type="SMART" id="SM00409">
    <property type="entry name" value="IG"/>
    <property type="match status" value="1"/>
</dbReference>
<dbReference type="InterPro" id="IPR003599">
    <property type="entry name" value="Ig_sub"/>
</dbReference>
<dbReference type="InterPro" id="IPR007110">
    <property type="entry name" value="Ig-like_dom"/>
</dbReference>
<feature type="domain" description="Ig-like" evidence="3">
    <location>
        <begin position="40"/>
        <end position="116"/>
    </location>
</feature>
<dbReference type="Gene3D" id="2.60.40.10">
    <property type="entry name" value="Immunoglobulins"/>
    <property type="match status" value="1"/>
</dbReference>